<keyword evidence="3" id="KW-1185">Reference proteome</keyword>
<dbReference type="Proteomes" id="UP001046870">
    <property type="component" value="Chromosome 25"/>
</dbReference>
<protein>
    <submittedName>
        <fullName evidence="2">Uncharacterized protein</fullName>
    </submittedName>
</protein>
<reference evidence="2" key="1">
    <citation type="submission" date="2021-01" db="EMBL/GenBank/DDBJ databases">
        <authorList>
            <person name="Zahm M."/>
            <person name="Roques C."/>
            <person name="Cabau C."/>
            <person name="Klopp C."/>
            <person name="Donnadieu C."/>
            <person name="Jouanno E."/>
            <person name="Lampietro C."/>
            <person name="Louis A."/>
            <person name="Herpin A."/>
            <person name="Echchiki A."/>
            <person name="Berthelot C."/>
            <person name="Parey E."/>
            <person name="Roest-Crollius H."/>
            <person name="Braasch I."/>
            <person name="Postlethwait J."/>
            <person name="Bobe J."/>
            <person name="Montfort J."/>
            <person name="Bouchez O."/>
            <person name="Begum T."/>
            <person name="Mejri S."/>
            <person name="Adams A."/>
            <person name="Chen W.-J."/>
            <person name="Guiguen Y."/>
        </authorList>
    </citation>
    <scope>NUCLEOTIDE SEQUENCE</scope>
    <source>
        <strain evidence="2">YG-15Mar2019-1</strain>
        <tissue evidence="2">Brain</tissue>
    </source>
</reference>
<gene>
    <name evidence="2" type="ORF">MATL_G00263460</name>
</gene>
<evidence type="ECO:0000313" key="3">
    <source>
        <dbReference type="Proteomes" id="UP001046870"/>
    </source>
</evidence>
<keyword evidence="1" id="KW-0732">Signal</keyword>
<organism evidence="2 3">
    <name type="scientific">Megalops atlanticus</name>
    <name type="common">Tarpon</name>
    <name type="synonym">Clupea gigantea</name>
    <dbReference type="NCBI Taxonomy" id="7932"/>
    <lineage>
        <taxon>Eukaryota</taxon>
        <taxon>Metazoa</taxon>
        <taxon>Chordata</taxon>
        <taxon>Craniata</taxon>
        <taxon>Vertebrata</taxon>
        <taxon>Euteleostomi</taxon>
        <taxon>Actinopterygii</taxon>
        <taxon>Neopterygii</taxon>
        <taxon>Teleostei</taxon>
        <taxon>Elopiformes</taxon>
        <taxon>Megalopidae</taxon>
        <taxon>Megalops</taxon>
    </lineage>
</organism>
<dbReference type="AlphaFoldDB" id="A0A9D3PDI9"/>
<sequence length="94" mass="10491">MKPVLCFGLFLLSFVYGFPTHLAPDENEERQSNKTFDRSFQHENITGNETTMVERLIDPCFLSTCIVHSLDSKLQPGDEIAGGLTNNPAGFGRK</sequence>
<feature type="signal peptide" evidence="1">
    <location>
        <begin position="1"/>
        <end position="17"/>
    </location>
</feature>
<dbReference type="EMBL" id="JAFDVH010000025">
    <property type="protein sequence ID" value="KAG7454781.1"/>
    <property type="molecule type" value="Genomic_DNA"/>
</dbReference>
<evidence type="ECO:0000313" key="2">
    <source>
        <dbReference type="EMBL" id="KAG7454781.1"/>
    </source>
</evidence>
<dbReference type="OrthoDB" id="8864177at2759"/>
<accession>A0A9D3PDI9</accession>
<proteinExistence type="predicted"/>
<name>A0A9D3PDI9_MEGAT</name>
<comment type="caution">
    <text evidence="2">The sequence shown here is derived from an EMBL/GenBank/DDBJ whole genome shotgun (WGS) entry which is preliminary data.</text>
</comment>
<evidence type="ECO:0000256" key="1">
    <source>
        <dbReference type="SAM" id="SignalP"/>
    </source>
</evidence>
<feature type="chain" id="PRO_5039369363" evidence="1">
    <location>
        <begin position="18"/>
        <end position="94"/>
    </location>
</feature>